<dbReference type="InterPro" id="IPR011043">
    <property type="entry name" value="Gal_Oxase/kelch_b-propeller"/>
</dbReference>
<accession>A0ABC8VK31</accession>
<dbReference type="InterPro" id="IPR001810">
    <property type="entry name" value="F-box_dom"/>
</dbReference>
<dbReference type="Proteomes" id="UP001497457">
    <property type="component" value="Chromosome 10rd"/>
</dbReference>
<name>A0ABC8VK31_9POAL</name>
<feature type="domain" description="F-box" evidence="1">
    <location>
        <begin position="15"/>
        <end position="61"/>
    </location>
</feature>
<protein>
    <recommendedName>
        <fullName evidence="1">F-box domain-containing protein</fullName>
    </recommendedName>
</protein>
<dbReference type="Pfam" id="PF08268">
    <property type="entry name" value="FBA_3"/>
    <property type="match status" value="1"/>
</dbReference>
<dbReference type="AlphaFoldDB" id="A0ABC8VK31"/>
<dbReference type="Gene3D" id="1.20.1280.50">
    <property type="match status" value="1"/>
</dbReference>
<dbReference type="InterPro" id="IPR013187">
    <property type="entry name" value="F-box-assoc_dom_typ3"/>
</dbReference>
<reference evidence="2" key="1">
    <citation type="submission" date="2024-10" db="EMBL/GenBank/DDBJ databases">
        <authorList>
            <person name="Ryan C."/>
        </authorList>
    </citation>
    <scope>NUCLEOTIDE SEQUENCE [LARGE SCALE GENOMIC DNA]</scope>
</reference>
<dbReference type="Pfam" id="PF12937">
    <property type="entry name" value="F-box-like"/>
    <property type="match status" value="1"/>
</dbReference>
<evidence type="ECO:0000313" key="2">
    <source>
        <dbReference type="EMBL" id="CAL4892335.1"/>
    </source>
</evidence>
<evidence type="ECO:0000313" key="3">
    <source>
        <dbReference type="Proteomes" id="UP001497457"/>
    </source>
</evidence>
<dbReference type="SUPFAM" id="SSF81383">
    <property type="entry name" value="F-box domain"/>
    <property type="match status" value="1"/>
</dbReference>
<evidence type="ECO:0000259" key="1">
    <source>
        <dbReference type="PROSITE" id="PS50181"/>
    </source>
</evidence>
<sequence length="390" mass="43994">MPSSSKLRHAVPVSNGAPAALPADALFEVLLRLPAKDLCRLRAVCRSWRALTYDPHFAAEHKSRHADPLFAFTFRDRDSGDRGVAIVGLSGQVLRRIRISSDCIELLRTHLDRLCVIRKCKPSLAAWVLNPATAVAIALPGLQSDEFLGICIEHRFHWGSAFTHNCKTVTYAFGQVTSTGDYKVLRISHPDHPQPKLCADIITLDGSSQGRWRRKQNPPRNLKRNEIEIMECLAVNGVVYVFFDYDVMEPTSMAPFDLDTEKWMPTLRGPEPLRSADFRVYGRKLALANLNDSLVIIDNDVGVSFDLWFLMDHNRGLWVKKYRLSITQNCFYVLPLLILDDGRIVIFERVERLLQCYDPTTHSLTDVLDMKAMGLAESQSIGVYTGSLLV</sequence>
<dbReference type="PROSITE" id="PS50181">
    <property type="entry name" value="FBOX"/>
    <property type="match status" value="1"/>
</dbReference>
<proteinExistence type="predicted"/>
<dbReference type="InterPro" id="IPR036047">
    <property type="entry name" value="F-box-like_dom_sf"/>
</dbReference>
<organism evidence="2 3">
    <name type="scientific">Urochloa decumbens</name>
    <dbReference type="NCBI Taxonomy" id="240449"/>
    <lineage>
        <taxon>Eukaryota</taxon>
        <taxon>Viridiplantae</taxon>
        <taxon>Streptophyta</taxon>
        <taxon>Embryophyta</taxon>
        <taxon>Tracheophyta</taxon>
        <taxon>Spermatophyta</taxon>
        <taxon>Magnoliopsida</taxon>
        <taxon>Liliopsida</taxon>
        <taxon>Poales</taxon>
        <taxon>Poaceae</taxon>
        <taxon>PACMAD clade</taxon>
        <taxon>Panicoideae</taxon>
        <taxon>Panicodae</taxon>
        <taxon>Paniceae</taxon>
        <taxon>Melinidinae</taxon>
        <taxon>Urochloa</taxon>
    </lineage>
</organism>
<dbReference type="NCBIfam" id="TIGR01640">
    <property type="entry name" value="F_box_assoc_1"/>
    <property type="match status" value="1"/>
</dbReference>
<dbReference type="PANTHER" id="PTHR31111:SF133">
    <property type="entry name" value="OS07G0196600 PROTEIN"/>
    <property type="match status" value="1"/>
</dbReference>
<dbReference type="SMART" id="SM00256">
    <property type="entry name" value="FBOX"/>
    <property type="match status" value="1"/>
</dbReference>
<dbReference type="InterPro" id="IPR017451">
    <property type="entry name" value="F-box-assoc_interact_dom"/>
</dbReference>
<dbReference type="SUPFAM" id="SSF50965">
    <property type="entry name" value="Galactose oxidase, central domain"/>
    <property type="match status" value="1"/>
</dbReference>
<keyword evidence="3" id="KW-1185">Reference proteome</keyword>
<dbReference type="PANTHER" id="PTHR31111">
    <property type="entry name" value="BNAA05G37150D PROTEIN-RELATED"/>
    <property type="match status" value="1"/>
</dbReference>
<gene>
    <name evidence="2" type="ORF">URODEC1_LOCUS4229</name>
</gene>
<dbReference type="EMBL" id="OZ075120">
    <property type="protein sequence ID" value="CAL4892335.1"/>
    <property type="molecule type" value="Genomic_DNA"/>
</dbReference>